<dbReference type="Proteomes" id="UP001439008">
    <property type="component" value="Unassembled WGS sequence"/>
</dbReference>
<comment type="caution">
    <text evidence="1">The sequence shown here is derived from an EMBL/GenBank/DDBJ whole genome shotgun (WGS) entry which is preliminary data.</text>
</comment>
<organism evidence="1 2">
    <name type="scientific">Bonamia ostreae</name>
    <dbReference type="NCBI Taxonomy" id="126728"/>
    <lineage>
        <taxon>Eukaryota</taxon>
        <taxon>Sar</taxon>
        <taxon>Rhizaria</taxon>
        <taxon>Endomyxa</taxon>
        <taxon>Ascetosporea</taxon>
        <taxon>Haplosporida</taxon>
        <taxon>Bonamia</taxon>
    </lineage>
</organism>
<sequence>METDNIDNKEHFSSALKEKNFDLTETAYSRLIKFKESGRLSGLSTFTSRLLRPIWLYPVIVCKNLQAFSISGLAKNPEVVYSTKILQSILRPLKNVDEFLKKHKRIFYSVGAYNNYIDALKNRDFAKCHKIEVERVEGIHKIIVRTVEILTLFEHCSKSAISLQTIFGKIGKNQQQSLTQCSLAELVCTEKGETALRTLMIKMVEEKAAESEFFKDNCSSIFRIDDVLVCSAQNTLKKAANFYPNAALFEKELEKADKELIAAAEMTGREFPFDNVIAKMNEARNFPGIVKLCLRLAKIIKTNEKIQKVASDRLTESKCFEKALSAFDEAINLYKNENSLNSKNVHFSLFQRQLEFMRKEVVLDGNKTFLRKLFLMLIEKKNNLYLFRFRSDCEFLSEFLEEECSNNLEIANVALALYLENKQFFKAASLARYWSVMKEGVDFERRLELISKSQRYFLSIERPSQKEQSFNLASRQYQIRISLQKKLIEALYLSSESSERVAKQVLPIKQLYGEARSSKVYEICLELHRHNFLEDVGGRLLAKFWQFVVLSELQMALNSMDWKNSLRLSISPLIKLASKNCDPRFDALALCLEKANNEHSKTIGKWITDTFLQNGVEAPFLAKTYQKVVDIAINSGFAQNFKANCQITVSIASVIEAICRYSEKLDRNEKKNVLEIGSKLAEIWKGQRIKASNDLQMRARKHVNQSFFAACLKINQAVASSWNK</sequence>
<dbReference type="PANTHER" id="PTHR10350">
    <property type="entry name" value="NUCLEAR PORE COMPLEX PROTEIN NUP155"/>
    <property type="match status" value="1"/>
</dbReference>
<dbReference type="EMBL" id="JBDODL010000044">
    <property type="protein sequence ID" value="MES1918336.1"/>
    <property type="molecule type" value="Genomic_DNA"/>
</dbReference>
<gene>
    <name evidence="1" type="ORF">MHBO_000315</name>
</gene>
<dbReference type="InterPro" id="IPR004870">
    <property type="entry name" value="Nucleoporin_Nup155"/>
</dbReference>
<protein>
    <submittedName>
        <fullName evidence="1">Uncharacterized protein</fullName>
    </submittedName>
</protein>
<reference evidence="1 2" key="1">
    <citation type="journal article" date="2024" name="BMC Biol.">
        <title>Comparative genomics of Ascetosporea gives new insight into the evolutionary basis for animal parasitism in Rhizaria.</title>
        <authorList>
            <person name="Hiltunen Thoren M."/>
            <person name="Onut-Brannstrom I."/>
            <person name="Alfjorden A."/>
            <person name="Peckova H."/>
            <person name="Swords F."/>
            <person name="Hooper C."/>
            <person name="Holzer A.S."/>
            <person name="Bass D."/>
            <person name="Burki F."/>
        </authorList>
    </citation>
    <scope>NUCLEOTIDE SEQUENCE [LARGE SCALE GENOMIC DNA]</scope>
    <source>
        <strain evidence="1">20-A016</strain>
    </source>
</reference>
<keyword evidence="2" id="KW-1185">Reference proteome</keyword>
<dbReference type="Gene3D" id="1.20.58.1780">
    <property type="match status" value="1"/>
</dbReference>
<accession>A0ABV2AF65</accession>
<evidence type="ECO:0000313" key="2">
    <source>
        <dbReference type="Proteomes" id="UP001439008"/>
    </source>
</evidence>
<name>A0ABV2AF65_9EUKA</name>
<evidence type="ECO:0000313" key="1">
    <source>
        <dbReference type="EMBL" id="MES1918336.1"/>
    </source>
</evidence>
<dbReference type="PANTHER" id="PTHR10350:SF6">
    <property type="entry name" value="NUCLEAR PORE COMPLEX PROTEIN NUP155"/>
    <property type="match status" value="1"/>
</dbReference>
<proteinExistence type="predicted"/>